<reference evidence="5" key="2">
    <citation type="journal article" date="1996" name="Mol. Microbiol.">
        <title>Examination of AsmA and its effect on the assembly of Escherichia coli outer membrane proteins.</title>
        <authorList>
            <person name="Deng M."/>
            <person name="Misra R."/>
        </authorList>
    </citation>
    <scope>NUCLEOTIDE SEQUENCE</scope>
</reference>
<reference evidence="5" key="1">
    <citation type="journal article" date="1995" name="Mol. Microbiol.">
        <title>Molecular analysis of asmA, a locus identified as the suppressor of OmpF assembly mutants of Escherichia coli K-12.</title>
        <authorList>
            <person name="Misra R."/>
            <person name="Miao Y."/>
        </authorList>
    </citation>
    <scope>NUCLEOTIDE SEQUENCE</scope>
</reference>
<proteinExistence type="predicted"/>
<reference evidence="5" key="3">
    <citation type="journal article" date="2009" name="J. Bacteriol.">
        <title>Roles of the outer membrane protein AsmA of Salmonella enterica in the control of marRAB expression and invasion of epithelial cells.</title>
        <authorList>
            <person name="Prieto A.I."/>
            <person name="Hernandez S.B."/>
            <person name="Cota I."/>
            <person name="Pucciarelli M.G."/>
            <person name="Orlov Y."/>
            <person name="Ramos-Morales F."/>
            <person name="Garcia-del Portillo F."/>
            <person name="Casadesus J."/>
        </authorList>
    </citation>
    <scope>NUCLEOTIDE SEQUENCE</scope>
</reference>
<evidence type="ECO:0000256" key="2">
    <source>
        <dbReference type="SAM" id="Phobius"/>
    </source>
</evidence>
<dbReference type="Proteomes" id="UP000675920">
    <property type="component" value="Unplaced"/>
</dbReference>
<dbReference type="Pfam" id="PF05170">
    <property type="entry name" value="AsmA"/>
    <property type="match status" value="1"/>
</dbReference>
<dbReference type="InterPro" id="IPR007844">
    <property type="entry name" value="AsmA"/>
</dbReference>
<feature type="region of interest" description="Disordered" evidence="1">
    <location>
        <begin position="691"/>
        <end position="710"/>
    </location>
</feature>
<feature type="region of interest" description="Disordered" evidence="1">
    <location>
        <begin position="1"/>
        <end position="20"/>
    </location>
</feature>
<sequence length="710" mass="76451">MPDDSNHGAHAPNPAHRAAGRRSPLARAGRALAIFVALIALLLIALVVFVSTVNLNRFTPWINDRVSDALDRRFEIGGDLGVDWRRGDEGEGFWARVVPHPELRAGDLRIANTDWAIAEGRPARMVDVKELRLDLAPMALFAHTLRLRSLVVRGPSVDLRREQDRNNWTFKQDDDKQPSKWKVEVRSLEIDQGHFVYSDAPQKLDLAFDWQTVEPPRDGKYGLAFTLGGKFRDAPVKGEGELGRVLTLNQPGVRFPARATASVGKTRAEAEGIVENPLALSGIDFRLKVEAESMADLYALTGIVLPATSPFRTEGRLAGSLAPAEATWRYEDFTGQVGQSDIAGRLAYVSHAPRPRFEGEFRSKQLRLVDLGPLIGVKPNQAADKSATASGAPKHDQAGTPGKVLPRTKFDTSRWKTMDVDVKFTGAQVLNDASIPLADLKFHAVLDNGRLTIDPFDFGLAGGRVDAKVALDSAQSPLDAGMDLRATGLRLSRLFPEQELLRKSVGEINGAAAITSRGDSVGELLGNGDGELKFVTREGVLSKQLLELAGLNLGSVVVGQLFGDKTVPLHCALIDMNLNDGVARVRRAELATEPARIDITGQASFRDETLDLRVKPDATGLRIVSLRTPIDVKGTFANPDVSLDKGPLLARAAGAVALGLVAAPAAIIPLIVPGLEHQPNADCAQLLAAGSRPATAPDGSKAAVPRQKPH</sequence>
<keyword evidence="2" id="KW-1133">Transmembrane helix</keyword>
<organism evidence="4 5">
    <name type="scientific">Derxia gummosa DSM 723</name>
    <dbReference type="NCBI Taxonomy" id="1121388"/>
    <lineage>
        <taxon>Bacteria</taxon>
        <taxon>Pseudomonadati</taxon>
        <taxon>Pseudomonadota</taxon>
        <taxon>Betaproteobacteria</taxon>
        <taxon>Burkholderiales</taxon>
        <taxon>Alcaligenaceae</taxon>
        <taxon>Derxia</taxon>
    </lineage>
</organism>
<name>A0A8B6XB37_9BURK</name>
<dbReference type="GO" id="GO:0005886">
    <property type="term" value="C:plasma membrane"/>
    <property type="evidence" value="ECO:0007669"/>
    <property type="project" value="TreeGrafter"/>
</dbReference>
<evidence type="ECO:0000313" key="5">
    <source>
        <dbReference type="RefSeq" id="WP_156924492.1"/>
    </source>
</evidence>
<dbReference type="GO" id="GO:0090313">
    <property type="term" value="P:regulation of protein targeting to membrane"/>
    <property type="evidence" value="ECO:0007669"/>
    <property type="project" value="TreeGrafter"/>
</dbReference>
<feature type="transmembrane region" description="Helical" evidence="2">
    <location>
        <begin position="31"/>
        <end position="50"/>
    </location>
</feature>
<dbReference type="PANTHER" id="PTHR30441">
    <property type="entry name" value="DUF748 DOMAIN-CONTAINING PROTEIN"/>
    <property type="match status" value="1"/>
</dbReference>
<protein>
    <submittedName>
        <fullName evidence="5">AsmA family protein</fullName>
    </submittedName>
</protein>
<feature type="region of interest" description="Disordered" evidence="1">
    <location>
        <begin position="382"/>
        <end position="407"/>
    </location>
</feature>
<feature type="domain" description="AsmA" evidence="3">
    <location>
        <begin position="30"/>
        <end position="586"/>
    </location>
</feature>
<dbReference type="AlphaFoldDB" id="A0A8B6XB37"/>
<dbReference type="RefSeq" id="WP_156924492.1">
    <property type="nucleotide sequence ID" value="NZ_KI519499.1"/>
</dbReference>
<keyword evidence="2" id="KW-0812">Transmembrane</keyword>
<evidence type="ECO:0000256" key="1">
    <source>
        <dbReference type="SAM" id="MobiDB-lite"/>
    </source>
</evidence>
<evidence type="ECO:0000313" key="4">
    <source>
        <dbReference type="Proteomes" id="UP000675920"/>
    </source>
</evidence>
<keyword evidence="2" id="KW-0472">Membrane</keyword>
<evidence type="ECO:0000259" key="3">
    <source>
        <dbReference type="Pfam" id="PF05170"/>
    </source>
</evidence>
<accession>A0A8B6XB37</accession>
<reference evidence="5" key="4">
    <citation type="submission" date="2025-08" db="UniProtKB">
        <authorList>
            <consortium name="RefSeq"/>
        </authorList>
    </citation>
    <scope>IDENTIFICATION</scope>
</reference>
<dbReference type="OrthoDB" id="5749006at2"/>
<dbReference type="PANTHER" id="PTHR30441:SF9">
    <property type="entry name" value="ASMA FAMILY PROTEIN YHJG"/>
    <property type="match status" value="1"/>
</dbReference>
<keyword evidence="4" id="KW-1185">Reference proteome</keyword>
<dbReference type="InterPro" id="IPR052894">
    <property type="entry name" value="AsmA-related"/>
</dbReference>